<gene>
    <name evidence="1" type="ORF">FCI23_26855</name>
</gene>
<dbReference type="AlphaFoldDB" id="A0A4U0SGH7"/>
<protein>
    <submittedName>
        <fullName evidence="1">Uncharacterized protein</fullName>
    </submittedName>
</protein>
<dbReference type="RefSeq" id="WP_136726516.1">
    <property type="nucleotide sequence ID" value="NZ_SUMC01000029.1"/>
</dbReference>
<keyword evidence="2" id="KW-1185">Reference proteome</keyword>
<reference evidence="1 2" key="1">
    <citation type="submission" date="2019-04" db="EMBL/GenBank/DDBJ databases">
        <title>Streptomyces oryziradicis sp. nov., a novel actinomycete isolated from rhizosphere soil of rice (Oryza sativa L.).</title>
        <authorList>
            <person name="Li C."/>
        </authorList>
    </citation>
    <scope>NUCLEOTIDE SEQUENCE [LARGE SCALE GENOMIC DNA]</scope>
    <source>
        <strain evidence="1 2">NEAU-C40</strain>
    </source>
</reference>
<name>A0A4U0SGH7_9ACTN</name>
<dbReference type="Proteomes" id="UP000305778">
    <property type="component" value="Unassembled WGS sequence"/>
</dbReference>
<dbReference type="EMBL" id="SUMC01000029">
    <property type="protein sequence ID" value="TKA08562.1"/>
    <property type="molecule type" value="Genomic_DNA"/>
</dbReference>
<dbReference type="OrthoDB" id="4528954at2"/>
<sequence>MAAALDFEVPYQAEAFGSEVARTGVLTFSASELAHALFATGRTPGDQAKYGHASVWEWLHRMSVIPAYIRRASDNRLVRTQLARSMDRSEKVSLSYTLGQALTGVFSQNILSVRYLMHVDRYARRHGVLFTATRQRADLFGRRDTGWVVAEAKGR</sequence>
<accession>A0A4U0SGH7</accession>
<organism evidence="1 2">
    <name type="scientific">Actinacidiphila oryziradicis</name>
    <dbReference type="NCBI Taxonomy" id="2571141"/>
    <lineage>
        <taxon>Bacteria</taxon>
        <taxon>Bacillati</taxon>
        <taxon>Actinomycetota</taxon>
        <taxon>Actinomycetes</taxon>
        <taxon>Kitasatosporales</taxon>
        <taxon>Streptomycetaceae</taxon>
        <taxon>Actinacidiphila</taxon>
    </lineage>
</organism>
<evidence type="ECO:0000313" key="1">
    <source>
        <dbReference type="EMBL" id="TKA08562.1"/>
    </source>
</evidence>
<evidence type="ECO:0000313" key="2">
    <source>
        <dbReference type="Proteomes" id="UP000305778"/>
    </source>
</evidence>
<proteinExistence type="predicted"/>
<comment type="caution">
    <text evidence="1">The sequence shown here is derived from an EMBL/GenBank/DDBJ whole genome shotgun (WGS) entry which is preliminary data.</text>
</comment>